<accession>A0A9D5Q8Y9</accession>
<keyword evidence="1" id="KW-0732">Signal</keyword>
<dbReference type="Proteomes" id="UP000649604">
    <property type="component" value="Unassembled WGS sequence"/>
</dbReference>
<organism evidence="2 3">
    <name type="scientific">candidate division KSB3 bacterium</name>
    <dbReference type="NCBI Taxonomy" id="2044937"/>
    <lineage>
        <taxon>Bacteria</taxon>
        <taxon>candidate division KSB3</taxon>
    </lineage>
</organism>
<gene>
    <name evidence="2" type="ORF">GF339_22360</name>
</gene>
<reference evidence="2" key="1">
    <citation type="submission" date="2019-11" db="EMBL/GenBank/DDBJ databases">
        <title>Microbial mats filling the niche in hypersaline microbial mats.</title>
        <authorList>
            <person name="Wong H.L."/>
            <person name="Macleod F.I."/>
            <person name="White R.A. III"/>
            <person name="Burns B.P."/>
        </authorList>
    </citation>
    <scope>NUCLEOTIDE SEQUENCE</scope>
    <source>
        <strain evidence="2">Rbin_158</strain>
    </source>
</reference>
<comment type="caution">
    <text evidence="2">The sequence shown here is derived from an EMBL/GenBank/DDBJ whole genome shotgun (WGS) entry which is preliminary data.</text>
</comment>
<feature type="chain" id="PRO_5039352792" evidence="1">
    <location>
        <begin position="24"/>
        <end position="166"/>
    </location>
</feature>
<evidence type="ECO:0000313" key="3">
    <source>
        <dbReference type="Proteomes" id="UP000649604"/>
    </source>
</evidence>
<feature type="signal peptide" evidence="1">
    <location>
        <begin position="1"/>
        <end position="23"/>
    </location>
</feature>
<dbReference type="EMBL" id="WJJP01000724">
    <property type="protein sequence ID" value="MBD3327346.1"/>
    <property type="molecule type" value="Genomic_DNA"/>
</dbReference>
<dbReference type="AlphaFoldDB" id="A0A9D5Q8Y9"/>
<proteinExistence type="predicted"/>
<evidence type="ECO:0000256" key="1">
    <source>
        <dbReference type="SAM" id="SignalP"/>
    </source>
</evidence>
<evidence type="ECO:0000313" key="2">
    <source>
        <dbReference type="EMBL" id="MBD3327346.1"/>
    </source>
</evidence>
<protein>
    <submittedName>
        <fullName evidence="2">Uncharacterized protein</fullName>
    </submittedName>
</protein>
<name>A0A9D5Q8Y9_9BACT</name>
<sequence length="166" mass="18150">MKQIWWWGVLLGLLLAAASGAPAVTVYFKDGTQMVVDRITRIGHSVCLLVDISRIDTTKTPIEDLAETPQVSQEALALTNVDFAPSADSSEIIATGDVVNNSSYPVRRIQVTAILMDEDDHVLLTIQGYVKPETVLPGQTGSYRLQVKKPAGFWKARVELKADAIQ</sequence>